<dbReference type="InterPro" id="IPR008579">
    <property type="entry name" value="UGlyAH_Cupin_dom"/>
</dbReference>
<accession>A0A437Q3A8</accession>
<gene>
    <name evidence="2" type="ORF">EOT10_04060</name>
</gene>
<dbReference type="InterPro" id="IPR011051">
    <property type="entry name" value="RmlC_Cupin_sf"/>
</dbReference>
<dbReference type="Proteomes" id="UP000283128">
    <property type="component" value="Unassembled WGS sequence"/>
</dbReference>
<evidence type="ECO:0000259" key="1">
    <source>
        <dbReference type="Pfam" id="PF05899"/>
    </source>
</evidence>
<feature type="domain" description="(S)-ureidoglycine aminohydrolase cupin" evidence="1">
    <location>
        <begin position="50"/>
        <end position="110"/>
    </location>
</feature>
<dbReference type="RefSeq" id="WP_127826603.1">
    <property type="nucleotide sequence ID" value="NZ_RZYA01000001.1"/>
</dbReference>
<proteinExistence type="predicted"/>
<comment type="caution">
    <text evidence="2">The sequence shown here is derived from an EMBL/GenBank/DDBJ whole genome shotgun (WGS) entry which is preliminary data.</text>
</comment>
<evidence type="ECO:0000313" key="3">
    <source>
        <dbReference type="Proteomes" id="UP000283128"/>
    </source>
</evidence>
<keyword evidence="3" id="KW-1185">Reference proteome</keyword>
<dbReference type="SUPFAM" id="SSF51182">
    <property type="entry name" value="RmlC-like cupins"/>
    <property type="match status" value="1"/>
</dbReference>
<dbReference type="Gene3D" id="2.60.120.10">
    <property type="entry name" value="Jelly Rolls"/>
    <property type="match status" value="1"/>
</dbReference>
<dbReference type="Pfam" id="PF05899">
    <property type="entry name" value="Cupin_3"/>
    <property type="match status" value="1"/>
</dbReference>
<dbReference type="InterPro" id="IPR014710">
    <property type="entry name" value="RmlC-like_jellyroll"/>
</dbReference>
<dbReference type="EMBL" id="RZYA01000001">
    <property type="protein sequence ID" value="RVU29017.1"/>
    <property type="molecule type" value="Genomic_DNA"/>
</dbReference>
<evidence type="ECO:0000313" key="2">
    <source>
        <dbReference type="EMBL" id="RVU29017.1"/>
    </source>
</evidence>
<protein>
    <submittedName>
        <fullName evidence="2">DUF861 domain-containing protein</fullName>
    </submittedName>
</protein>
<dbReference type="AlphaFoldDB" id="A0A437Q3A8"/>
<organism evidence="2 3">
    <name type="scientific">Streptomyces antnestii</name>
    <dbReference type="NCBI Taxonomy" id="2494256"/>
    <lineage>
        <taxon>Bacteria</taxon>
        <taxon>Bacillati</taxon>
        <taxon>Actinomycetota</taxon>
        <taxon>Actinomycetes</taxon>
        <taxon>Kitasatosporales</taxon>
        <taxon>Streptomycetaceae</taxon>
        <taxon>Streptomyces</taxon>
    </lineage>
</organism>
<sequence>MTDIVDKIRFDATGVEFVPISLEDAGMTAIEGDPQPRVCTLVATEHVWIGLSKVEPSVQKLKVNNHSVLTFIEGEGTLTVDGKSREIVAGDSVVFQPGVEAHWELRTPLRDWFVMYGPFES</sequence>
<name>A0A437Q3A8_9ACTN</name>
<dbReference type="OrthoDB" id="9799053at2"/>
<reference evidence="2 3" key="1">
    <citation type="submission" date="2019-01" db="EMBL/GenBank/DDBJ databases">
        <title>Genome sequences of Streptomyces and Rhizobium isolates collected from root and soil.</title>
        <authorList>
            <person name="Chhettri S."/>
            <person name="Sevigny J.L."/>
            <person name="Sen A."/>
            <person name="Ennis N."/>
            <person name="Tisa L."/>
        </authorList>
    </citation>
    <scope>NUCLEOTIDE SEQUENCE [LARGE SCALE GENOMIC DNA]</scope>
    <source>
        <strain evidence="2 3">San01</strain>
    </source>
</reference>